<feature type="transmembrane region" description="Helical" evidence="1">
    <location>
        <begin position="88"/>
        <end position="107"/>
    </location>
</feature>
<dbReference type="AlphaFoldDB" id="A0A7W2D476"/>
<dbReference type="RefSeq" id="WP_181866082.1">
    <property type="nucleotide sequence ID" value="NZ_JACEQY010000029.1"/>
</dbReference>
<evidence type="ECO:0000313" key="2">
    <source>
        <dbReference type="EMBL" id="MBA4864453.1"/>
    </source>
</evidence>
<evidence type="ECO:0000313" key="3">
    <source>
        <dbReference type="Proteomes" id="UP000586976"/>
    </source>
</evidence>
<evidence type="ECO:0000256" key="1">
    <source>
        <dbReference type="SAM" id="Phobius"/>
    </source>
</evidence>
<gene>
    <name evidence="2" type="ORF">H1V43_24485</name>
</gene>
<feature type="transmembrane region" description="Helical" evidence="1">
    <location>
        <begin position="232"/>
        <end position="249"/>
    </location>
</feature>
<keyword evidence="1" id="KW-0472">Membrane</keyword>
<organism evidence="2 3">
    <name type="scientific">Streptomyces himalayensis subsp. aureolus</name>
    <dbReference type="NCBI Taxonomy" id="2758039"/>
    <lineage>
        <taxon>Bacteria</taxon>
        <taxon>Bacillati</taxon>
        <taxon>Actinomycetota</taxon>
        <taxon>Actinomycetes</taxon>
        <taxon>Kitasatosporales</taxon>
        <taxon>Streptomycetaceae</taxon>
        <taxon>Streptomyces</taxon>
        <taxon>Streptomyces himalayensis</taxon>
    </lineage>
</organism>
<feature type="transmembrane region" description="Helical" evidence="1">
    <location>
        <begin position="209"/>
        <end position="226"/>
    </location>
</feature>
<feature type="transmembrane region" description="Helical" evidence="1">
    <location>
        <begin position="62"/>
        <end position="82"/>
    </location>
</feature>
<keyword evidence="1" id="KW-1133">Transmembrane helix</keyword>
<keyword evidence="1" id="KW-0812">Transmembrane</keyword>
<reference evidence="2 3" key="1">
    <citation type="submission" date="2020-07" db="EMBL/GenBank/DDBJ databases">
        <title>Streptomyces isolated from Indian soil.</title>
        <authorList>
            <person name="Mandal S."/>
            <person name="Maiti P.K."/>
        </authorList>
    </citation>
    <scope>NUCLEOTIDE SEQUENCE [LARGE SCALE GENOMIC DNA]</scope>
    <source>
        <strain evidence="2 3">PSKA54</strain>
    </source>
</reference>
<keyword evidence="3" id="KW-1185">Reference proteome</keyword>
<comment type="caution">
    <text evidence="2">The sequence shown here is derived from an EMBL/GenBank/DDBJ whole genome shotgun (WGS) entry which is preliminary data.</text>
</comment>
<sequence length="295" mass="31353">MDNNRSDLLPVGAHALSADPRLVGAVREFGRTYGYDYFDDEAVRRTLAEHEASLRRTSRGELAWAASLTSAVGLSWLVWAASSRPENIALGFVPPAVLLVLAVAAFVRLHRKGKQKLNHPFLKGYRHVLAAALAHGVPVTFVPGWLTGRGGGGVEAAPLPTYTAPPGRTAPRQPWSADGAGTAPPLPAKPAAVAEYERIADRGGWHDEAGGALILAGAIGVFYAVVKDMPVAYAAALLVGLGIWTWVAGHRLGKRQMALSAEARRYVDQLTEAQAAGAAVPELSPQLRKLLDSRL</sequence>
<accession>A0A7W2D476</accession>
<protein>
    <submittedName>
        <fullName evidence="2">Uncharacterized protein</fullName>
    </submittedName>
</protein>
<name>A0A7W2D476_9ACTN</name>
<dbReference type="EMBL" id="JACEQY010000029">
    <property type="protein sequence ID" value="MBA4864453.1"/>
    <property type="molecule type" value="Genomic_DNA"/>
</dbReference>
<dbReference type="Proteomes" id="UP000586976">
    <property type="component" value="Unassembled WGS sequence"/>
</dbReference>
<proteinExistence type="predicted"/>